<sequence>MVLMNPEVSSVRDSDRIIGLLDYKTRKAEEGKTVLAFLQSAICNPQSVRHEHTRMRTHAVDIAMPYAPAGNAHDRTWTSKACPILGPQLCKAEAFLACLRRGLPAFDGVAASARSSSIAGTWH</sequence>
<proteinExistence type="predicted"/>
<dbReference type="AlphaFoldDB" id="A0A1A9MA36"/>
<reference evidence="1 2" key="1">
    <citation type="submission" date="2016-05" db="EMBL/GenBank/DDBJ databases">
        <title>Pathogenic, phenotypic and molecular characterisation of Xanthomonas nasturtii sp. nov. and Xanthomonas floridensis sp. nov., new species of Xanthomonas associated with watercress production in Florida.</title>
        <authorList>
            <person name="Vicente J.G."/>
            <person name="Rothwell S."/>
            <person name="Holub E.B."/>
            <person name="Studholme D.J."/>
        </authorList>
    </citation>
    <scope>NUCLEOTIDE SEQUENCE [LARGE SCALE GENOMIC DNA]</scope>
    <source>
        <strain evidence="1 2">WHRI 8848</strain>
    </source>
</reference>
<protein>
    <submittedName>
        <fullName evidence="1">Uncharacterized protein</fullName>
    </submittedName>
</protein>
<dbReference type="Proteomes" id="UP000077659">
    <property type="component" value="Unassembled WGS sequence"/>
</dbReference>
<evidence type="ECO:0000313" key="2">
    <source>
        <dbReference type="Proteomes" id="UP000077659"/>
    </source>
</evidence>
<dbReference type="STRING" id="1843580.A7D17_03085"/>
<comment type="caution">
    <text evidence="1">The sequence shown here is derived from an EMBL/GenBank/DDBJ whole genome shotgun (WGS) entry which is preliminary data.</text>
</comment>
<evidence type="ECO:0000313" key="1">
    <source>
        <dbReference type="EMBL" id="OAG66736.1"/>
    </source>
</evidence>
<name>A0A1A9MA36_9XANT</name>
<organism evidence="1 2">
    <name type="scientific">Xanthomonas floridensis</name>
    <dbReference type="NCBI Taxonomy" id="1843580"/>
    <lineage>
        <taxon>Bacteria</taxon>
        <taxon>Pseudomonadati</taxon>
        <taxon>Pseudomonadota</taxon>
        <taxon>Gammaproteobacteria</taxon>
        <taxon>Lysobacterales</taxon>
        <taxon>Lysobacteraceae</taxon>
        <taxon>Xanthomonas</taxon>
    </lineage>
</organism>
<dbReference type="EMBL" id="LXNG01000023">
    <property type="protein sequence ID" value="OAG66736.1"/>
    <property type="molecule type" value="Genomic_DNA"/>
</dbReference>
<accession>A0A1A9MA36</accession>
<gene>
    <name evidence="1" type="ORF">A7D17_03085</name>
</gene>